<dbReference type="KEGG" id="sna:Snas_3023"/>
<proteinExistence type="predicted"/>
<dbReference type="InterPro" id="IPR045155">
    <property type="entry name" value="Beta-lactam_cat"/>
</dbReference>
<accession>D3QAB1</accession>
<dbReference type="Pfam" id="PF13354">
    <property type="entry name" value="Beta-lactamase2"/>
    <property type="match status" value="1"/>
</dbReference>
<evidence type="ECO:0000313" key="2">
    <source>
        <dbReference type="EMBL" id="ADD42694.1"/>
    </source>
</evidence>
<dbReference type="GO" id="GO:0046677">
    <property type="term" value="P:response to antibiotic"/>
    <property type="evidence" value="ECO:0007669"/>
    <property type="project" value="InterPro"/>
</dbReference>
<dbReference type="EMBL" id="CP001778">
    <property type="protein sequence ID" value="ADD42694.1"/>
    <property type="molecule type" value="Genomic_DNA"/>
</dbReference>
<dbReference type="GO" id="GO:0030655">
    <property type="term" value="P:beta-lactam antibiotic catabolic process"/>
    <property type="evidence" value="ECO:0007669"/>
    <property type="project" value="InterPro"/>
</dbReference>
<evidence type="ECO:0000313" key="3">
    <source>
        <dbReference type="Proteomes" id="UP000000844"/>
    </source>
</evidence>
<dbReference type="InterPro" id="IPR012338">
    <property type="entry name" value="Beta-lactam/transpept-like"/>
</dbReference>
<dbReference type="eggNOG" id="COG2367">
    <property type="taxonomic scope" value="Bacteria"/>
</dbReference>
<dbReference type="Proteomes" id="UP000000844">
    <property type="component" value="Chromosome"/>
</dbReference>
<dbReference type="OrthoDB" id="9775096at2"/>
<dbReference type="PANTHER" id="PTHR35333">
    <property type="entry name" value="BETA-LACTAMASE"/>
    <property type="match status" value="1"/>
</dbReference>
<dbReference type="AlphaFoldDB" id="D3QAB1"/>
<organism evidence="2 3">
    <name type="scientific">Stackebrandtia nassauensis (strain DSM 44728 / CIP 108903 / NRRL B-16338 / NBRC 102104 / LLR-40K-21)</name>
    <dbReference type="NCBI Taxonomy" id="446470"/>
    <lineage>
        <taxon>Bacteria</taxon>
        <taxon>Bacillati</taxon>
        <taxon>Actinomycetota</taxon>
        <taxon>Actinomycetes</taxon>
        <taxon>Glycomycetales</taxon>
        <taxon>Glycomycetaceae</taxon>
        <taxon>Stackebrandtia</taxon>
    </lineage>
</organism>
<dbReference type="InterPro" id="IPR000871">
    <property type="entry name" value="Beta-lactam_class-A"/>
</dbReference>
<feature type="domain" description="Beta-lactamase class A catalytic" evidence="1">
    <location>
        <begin position="33"/>
        <end position="243"/>
    </location>
</feature>
<dbReference type="STRING" id="446470.Snas_3023"/>
<dbReference type="GO" id="GO:0008800">
    <property type="term" value="F:beta-lactamase activity"/>
    <property type="evidence" value="ECO:0007669"/>
    <property type="project" value="InterPro"/>
</dbReference>
<evidence type="ECO:0000259" key="1">
    <source>
        <dbReference type="Pfam" id="PF13354"/>
    </source>
</evidence>
<name>D3QAB1_STANL</name>
<sequence>MDALTRFDARFGALDGEFSVWCGRPGKPPVYTLEPDRLHYPASTMKIGVMAAAYRLADAGKLDLDEHIAVHNEFTSAVGGGFAMDPEYDSDAEVWQYQGASASVRWLIRRMIVRSSNLATNLVLDKVGYAAAQEAYRAAGATRSITRRGIEDYAARDAGVDNEITAADLAAQLSAIQLGRLASPASCAEMLDVLAAQEFQVDFARGLPEGTRIALKNGWIDGVRHSAALVYPDDTEPYALVACATSPLATSQEGDDEVCRIFAELSAAVWQRRADLG</sequence>
<dbReference type="RefSeq" id="WP_013018265.1">
    <property type="nucleotide sequence ID" value="NC_013947.1"/>
</dbReference>
<reference evidence="2 3" key="1">
    <citation type="journal article" date="2009" name="Stand. Genomic Sci.">
        <title>Complete genome sequence of Stackebrandtia nassauensis type strain (LLR-40K-21).</title>
        <authorList>
            <person name="Munk C."/>
            <person name="Lapidus A."/>
            <person name="Copeland A."/>
            <person name="Jando M."/>
            <person name="Mayilraj S."/>
            <person name="Glavina Del Rio T."/>
            <person name="Nolan M."/>
            <person name="Chen F."/>
            <person name="Lucas S."/>
            <person name="Tice H."/>
            <person name="Cheng J.F."/>
            <person name="Han C."/>
            <person name="Detter J.C."/>
            <person name="Bruce D."/>
            <person name="Goodwin L."/>
            <person name="Chain P."/>
            <person name="Pitluck S."/>
            <person name="Goker M."/>
            <person name="Ovchinikova G."/>
            <person name="Pati A."/>
            <person name="Ivanova N."/>
            <person name="Mavromatis K."/>
            <person name="Chen A."/>
            <person name="Palaniappan K."/>
            <person name="Land M."/>
            <person name="Hauser L."/>
            <person name="Chang Y.J."/>
            <person name="Jeffries C.D."/>
            <person name="Bristow J."/>
            <person name="Eisen J.A."/>
            <person name="Markowitz V."/>
            <person name="Hugenholtz P."/>
            <person name="Kyrpides N.C."/>
            <person name="Klenk H.P."/>
        </authorList>
    </citation>
    <scope>NUCLEOTIDE SEQUENCE [LARGE SCALE GENOMIC DNA]</scope>
    <source>
        <strain evidence="3">DSM 44728 / CIP 108903 / NRRL B-16338 / NBRC 102104 / LLR-40K-21</strain>
    </source>
</reference>
<dbReference type="PANTHER" id="PTHR35333:SF5">
    <property type="entry name" value="CONSERVED LIPOPROTEIN LPQF-RELATED"/>
    <property type="match status" value="1"/>
</dbReference>
<dbReference type="Gene3D" id="3.40.710.10">
    <property type="entry name" value="DD-peptidase/beta-lactamase superfamily"/>
    <property type="match status" value="1"/>
</dbReference>
<dbReference type="SUPFAM" id="SSF56601">
    <property type="entry name" value="beta-lactamase/transpeptidase-like"/>
    <property type="match status" value="1"/>
</dbReference>
<dbReference type="HOGENOM" id="CLU_031960_9_0_11"/>
<keyword evidence="3" id="KW-1185">Reference proteome</keyword>
<protein>
    <submittedName>
        <fullName evidence="2">Beta-lactamase class A-like protein</fullName>
    </submittedName>
</protein>
<gene>
    <name evidence="2" type="ordered locus">Snas_3023</name>
</gene>